<gene>
    <name evidence="9" type="ORF">DIZ80_01630</name>
</gene>
<keyword evidence="4" id="KW-0574">Periplasm</keyword>
<evidence type="ECO:0000256" key="6">
    <source>
        <dbReference type="ARBA" id="ARBA00023008"/>
    </source>
</evidence>
<evidence type="ECO:0000313" key="9">
    <source>
        <dbReference type="EMBL" id="RDH85747.1"/>
    </source>
</evidence>
<dbReference type="SUPFAM" id="SSF49503">
    <property type="entry name" value="Cupredoxins"/>
    <property type="match status" value="1"/>
</dbReference>
<dbReference type="GO" id="GO:0005507">
    <property type="term" value="F:copper ion binding"/>
    <property type="evidence" value="ECO:0007669"/>
    <property type="project" value="InterPro"/>
</dbReference>
<comment type="subcellular location">
    <subcellularLocation>
        <location evidence="1">Periplasm</location>
    </subcellularLocation>
</comment>
<dbReference type="PANTHER" id="PTHR36507">
    <property type="entry name" value="BLL1555 PROTEIN"/>
    <property type="match status" value="1"/>
</dbReference>
<evidence type="ECO:0000256" key="1">
    <source>
        <dbReference type="ARBA" id="ARBA00004418"/>
    </source>
</evidence>
<dbReference type="Pfam" id="PF00127">
    <property type="entry name" value="Copper-bind"/>
    <property type="match status" value="1"/>
</dbReference>
<comment type="caution">
    <text evidence="9">The sequence shown here is derived from an EMBL/GenBank/DDBJ whole genome shotgun (WGS) entry which is preliminary data.</text>
</comment>
<dbReference type="PANTHER" id="PTHR36507:SF1">
    <property type="entry name" value="BLL1555 PROTEIN"/>
    <property type="match status" value="1"/>
</dbReference>
<dbReference type="GO" id="GO:0042597">
    <property type="term" value="C:periplasmic space"/>
    <property type="evidence" value="ECO:0007669"/>
    <property type="project" value="UniProtKB-SubCell"/>
</dbReference>
<dbReference type="Gene3D" id="2.60.40.420">
    <property type="entry name" value="Cupredoxins - blue copper proteins"/>
    <property type="match status" value="1"/>
</dbReference>
<keyword evidence="6 7" id="KW-0186">Copper</keyword>
<evidence type="ECO:0000256" key="5">
    <source>
        <dbReference type="ARBA" id="ARBA00022982"/>
    </source>
</evidence>
<keyword evidence="3 7" id="KW-0479">Metal-binding</keyword>
<dbReference type="InterPro" id="IPR002386">
    <property type="entry name" value="Amicyanin/Pseudoazurin"/>
</dbReference>
<proteinExistence type="predicted"/>
<name>A0A370DN60_9GAMM</name>
<dbReference type="InterPro" id="IPR008972">
    <property type="entry name" value="Cupredoxin"/>
</dbReference>
<feature type="binding site" evidence="7">
    <location>
        <position position="97"/>
    </location>
    <ligand>
        <name>Cu cation</name>
        <dbReference type="ChEBI" id="CHEBI:23378"/>
    </ligand>
</feature>
<evidence type="ECO:0000313" key="10">
    <source>
        <dbReference type="Proteomes" id="UP000254266"/>
    </source>
</evidence>
<keyword evidence="10" id="KW-1185">Reference proteome</keyword>
<reference evidence="9 10" key="1">
    <citation type="journal article" date="2018" name="ISME J.">
        <title>Endosymbiont genomes yield clues of tubeworm success.</title>
        <authorList>
            <person name="Li Y."/>
            <person name="Liles M.R."/>
            <person name="Halanych K.M."/>
        </authorList>
    </citation>
    <scope>NUCLEOTIDE SEQUENCE [LARGE SCALE GENOMIC DNA]</scope>
    <source>
        <strain evidence="9">A1464</strain>
    </source>
</reference>
<comment type="cofactor">
    <cofactor evidence="7">
        <name>Cu cation</name>
        <dbReference type="ChEBI" id="CHEBI:23378"/>
    </cofactor>
    <text evidence="7">Binds 1 copper ion per subunit.</text>
</comment>
<evidence type="ECO:0000256" key="3">
    <source>
        <dbReference type="ARBA" id="ARBA00022723"/>
    </source>
</evidence>
<evidence type="ECO:0000259" key="8">
    <source>
        <dbReference type="Pfam" id="PF00127"/>
    </source>
</evidence>
<feature type="binding site" evidence="7">
    <location>
        <position position="59"/>
    </location>
    <ligand>
        <name>Cu cation</name>
        <dbReference type="ChEBI" id="CHEBI:23378"/>
    </ligand>
</feature>
<keyword evidence="2" id="KW-0813">Transport</keyword>
<feature type="binding site" evidence="7">
    <location>
        <position position="100"/>
    </location>
    <ligand>
        <name>Cu cation</name>
        <dbReference type="ChEBI" id="CHEBI:23378"/>
    </ligand>
</feature>
<dbReference type="AlphaFoldDB" id="A0A370DN60"/>
<evidence type="ECO:0000256" key="4">
    <source>
        <dbReference type="ARBA" id="ARBA00022764"/>
    </source>
</evidence>
<dbReference type="InterPro" id="IPR052721">
    <property type="entry name" value="ET_Amicyanin"/>
</dbReference>
<dbReference type="Proteomes" id="UP000254266">
    <property type="component" value="Unassembled WGS sequence"/>
</dbReference>
<keyword evidence="5" id="KW-0249">Electron transport</keyword>
<feature type="binding site" evidence="7">
    <location>
        <position position="94"/>
    </location>
    <ligand>
        <name>Cu cation</name>
        <dbReference type="ChEBI" id="CHEBI:23378"/>
    </ligand>
</feature>
<accession>A0A370DN60</accession>
<organism evidence="9 10">
    <name type="scientific">endosymbiont of Galathealinum brachiosum</name>
    <dbReference type="NCBI Taxonomy" id="2200906"/>
    <lineage>
        <taxon>Bacteria</taxon>
        <taxon>Pseudomonadati</taxon>
        <taxon>Pseudomonadota</taxon>
        <taxon>Gammaproteobacteria</taxon>
        <taxon>sulfur-oxidizing symbionts</taxon>
    </lineage>
</organism>
<evidence type="ECO:0000256" key="7">
    <source>
        <dbReference type="PIRSR" id="PIRSR602386-1"/>
    </source>
</evidence>
<sequence length="108" mass="12805">MFLTLMLIIGLVFVFPIYLYAKDNVVTVEIVKYKFMPQEITVTPGTTVRWVNKEKRQYHSVWFKQLNEVEPDYIFPDESYQRKFETAGLFPYRCGPHPEMTGTVNVKF</sequence>
<dbReference type="EMBL" id="QFXC01000003">
    <property type="protein sequence ID" value="RDH85747.1"/>
    <property type="molecule type" value="Genomic_DNA"/>
</dbReference>
<dbReference type="InterPro" id="IPR000923">
    <property type="entry name" value="BlueCu_1"/>
</dbReference>
<dbReference type="PRINTS" id="PR00155">
    <property type="entry name" value="AMICYANIN"/>
</dbReference>
<protein>
    <submittedName>
        <fullName evidence="9">Plastocyanin</fullName>
    </submittedName>
</protein>
<evidence type="ECO:0000256" key="2">
    <source>
        <dbReference type="ARBA" id="ARBA00022448"/>
    </source>
</evidence>
<feature type="domain" description="Blue (type 1) copper" evidence="8">
    <location>
        <begin position="26"/>
        <end position="107"/>
    </location>
</feature>
<dbReference type="GO" id="GO:0009055">
    <property type="term" value="F:electron transfer activity"/>
    <property type="evidence" value="ECO:0007669"/>
    <property type="project" value="InterPro"/>
</dbReference>